<dbReference type="GO" id="GO:0006906">
    <property type="term" value="P:vesicle fusion"/>
    <property type="evidence" value="ECO:0007669"/>
    <property type="project" value="TreeGrafter"/>
</dbReference>
<dbReference type="Pfam" id="PF03171">
    <property type="entry name" value="2OG-FeII_Oxy"/>
    <property type="match status" value="1"/>
</dbReference>
<dbReference type="InterPro" id="IPR006012">
    <property type="entry name" value="Syntaxin/epimorphin_CS"/>
</dbReference>
<dbReference type="SUPFAM" id="SSF51197">
    <property type="entry name" value="Clavaminate synthase-like"/>
    <property type="match status" value="1"/>
</dbReference>
<dbReference type="GO" id="GO:0048278">
    <property type="term" value="P:vesicle docking"/>
    <property type="evidence" value="ECO:0007669"/>
    <property type="project" value="TreeGrafter"/>
</dbReference>
<dbReference type="CDD" id="cd15845">
    <property type="entry name" value="SNARE_syntaxin16"/>
    <property type="match status" value="1"/>
</dbReference>
<keyword evidence="3" id="KW-0812">Transmembrane</keyword>
<dbReference type="PROSITE" id="PS51471">
    <property type="entry name" value="FE2OG_OXY"/>
    <property type="match status" value="1"/>
</dbReference>
<dbReference type="PANTHER" id="PTHR19957">
    <property type="entry name" value="SYNTAXIN"/>
    <property type="match status" value="1"/>
</dbReference>
<dbReference type="Gene3D" id="1.20.58.70">
    <property type="match status" value="1"/>
</dbReference>
<dbReference type="Pfam" id="PF14226">
    <property type="entry name" value="DIOX_N"/>
    <property type="match status" value="1"/>
</dbReference>
<comment type="similarity">
    <text evidence="1">Belongs to the syntaxin family.</text>
</comment>
<dbReference type="InterPro" id="IPR045242">
    <property type="entry name" value="Syntaxin"/>
</dbReference>
<dbReference type="Gene3D" id="1.20.5.110">
    <property type="match status" value="1"/>
</dbReference>
<dbReference type="SMART" id="SM00397">
    <property type="entry name" value="t_SNARE"/>
    <property type="match status" value="1"/>
</dbReference>
<proteinExistence type="inferred from homology"/>
<evidence type="ECO:0000259" key="5">
    <source>
        <dbReference type="PROSITE" id="PS51471"/>
    </source>
</evidence>
<reference evidence="6 7" key="1">
    <citation type="journal article" date="2020" name="ISME J.">
        <title>Uncovering the hidden diversity of litter-decomposition mechanisms in mushroom-forming fungi.</title>
        <authorList>
            <person name="Floudas D."/>
            <person name="Bentzer J."/>
            <person name="Ahren D."/>
            <person name="Johansson T."/>
            <person name="Persson P."/>
            <person name="Tunlid A."/>
        </authorList>
    </citation>
    <scope>NUCLEOTIDE SEQUENCE [LARGE SCALE GENOMIC DNA]</scope>
    <source>
        <strain evidence="6 7">CBS 406.79</strain>
    </source>
</reference>
<dbReference type="InterPro" id="IPR010989">
    <property type="entry name" value="SNARE"/>
</dbReference>
<dbReference type="Pfam" id="PF14523">
    <property type="entry name" value="Syntaxin_2"/>
    <property type="match status" value="1"/>
</dbReference>
<dbReference type="InterPro" id="IPR006011">
    <property type="entry name" value="Syntaxin_N"/>
</dbReference>
<name>A0A8H5M1S2_9AGAR</name>
<organism evidence="6 7">
    <name type="scientific">Collybiopsis confluens</name>
    <dbReference type="NCBI Taxonomy" id="2823264"/>
    <lineage>
        <taxon>Eukaryota</taxon>
        <taxon>Fungi</taxon>
        <taxon>Dikarya</taxon>
        <taxon>Basidiomycota</taxon>
        <taxon>Agaricomycotina</taxon>
        <taxon>Agaricomycetes</taxon>
        <taxon>Agaricomycetidae</taxon>
        <taxon>Agaricales</taxon>
        <taxon>Marasmiineae</taxon>
        <taxon>Omphalotaceae</taxon>
        <taxon>Collybiopsis</taxon>
    </lineage>
</organism>
<dbReference type="GO" id="GO:0006886">
    <property type="term" value="P:intracellular protein transport"/>
    <property type="evidence" value="ECO:0007669"/>
    <property type="project" value="InterPro"/>
</dbReference>
<dbReference type="Pfam" id="PF05739">
    <property type="entry name" value="SNARE"/>
    <property type="match status" value="1"/>
</dbReference>
<dbReference type="GO" id="GO:0012505">
    <property type="term" value="C:endomembrane system"/>
    <property type="evidence" value="ECO:0007669"/>
    <property type="project" value="TreeGrafter"/>
</dbReference>
<dbReference type="Gene3D" id="2.60.120.330">
    <property type="entry name" value="B-lactam Antibiotic, Isopenicillin N Synthase, Chain"/>
    <property type="match status" value="1"/>
</dbReference>
<evidence type="ECO:0000256" key="2">
    <source>
        <dbReference type="SAM" id="MobiDB-lite"/>
    </source>
</evidence>
<evidence type="ECO:0000259" key="4">
    <source>
        <dbReference type="PROSITE" id="PS50192"/>
    </source>
</evidence>
<evidence type="ECO:0000313" key="7">
    <source>
        <dbReference type="Proteomes" id="UP000518752"/>
    </source>
</evidence>
<gene>
    <name evidence="6" type="ORF">D9757_009350</name>
</gene>
<dbReference type="OrthoDB" id="364348at2759"/>
<dbReference type="GO" id="GO:0005484">
    <property type="term" value="F:SNAP receptor activity"/>
    <property type="evidence" value="ECO:0007669"/>
    <property type="project" value="InterPro"/>
</dbReference>
<dbReference type="FunFam" id="1.20.5.110:FF:000059">
    <property type="entry name" value="Related to syntaxin 12"/>
    <property type="match status" value="1"/>
</dbReference>
<dbReference type="EMBL" id="JAACJN010000082">
    <property type="protein sequence ID" value="KAF5377708.1"/>
    <property type="molecule type" value="Genomic_DNA"/>
</dbReference>
<sequence>MSFQDIEAGFGTSASNNNTTFSTPESPEDAAFRSLQSSLSLQMLKINANVQGILKLVDQLGTGRDSAALRKSLHDLTDSTRAMAKRGSEDLKKLTNQQVKLPHQKTSLQKTSHDFQLSLIGFQRAQQLSAERQRTVVQGVKMAVEDGVEDGEIEQTSTSPSQRQAQILQAQLSPHELAYQESLIHEREEDIREIEAGVHELAEIFRDLGTLVHQQGGMLDNIDYNIQSVHVDTSRAAEELTTAHEYQRRAGRRAACLMIILVVVVAIVLLACETTPIPYSITYHYASSSITRDLILSFFLRKIDAHEKLKVIPVRIELLLSIRCPSGEKAMRVWTSNNMDSPGVGSIMLGTDEHLLLPSAHTLLLNVDDLSVYSEQLEHLPGYFAGGSGGSQLFCSNVKVASPPVPFKELPAWPSNVEAHPLLVIDYELLKAGDKTEIDRLWEAGSTLGFWYLKNHGGEQLFPAMWGMAEDVFALPLEEKMTFEQGDEGLSFGYKAVGHYITDAQGTPDPVEGLDIAKDDALAYPKVARRSYADRVNEHMEPTIAPFVEKCIELSNTMLDIFNDKLGLPAGTLAKFHQRNDHSSSETRTIRAPANLPQGKLAVGGHTDFGTISFLVNNIGGLQVLPPGDTEWRNVRPLPGHVVCNIADALTIFSGGLLNSNIHRVVPPSGAQSAYERWSSVYFTRPSNDTVLQPLLESSIVSDAFNKLTEERQKSLTPGVTSYEWFTRRQKNYRTKNHKGTETWAANRGTENGRA</sequence>
<accession>A0A8H5M1S2</accession>
<evidence type="ECO:0000256" key="3">
    <source>
        <dbReference type="SAM" id="Phobius"/>
    </source>
</evidence>
<dbReference type="PROSITE" id="PS00914">
    <property type="entry name" value="SYNTAXIN"/>
    <property type="match status" value="1"/>
</dbReference>
<dbReference type="GO" id="GO:0000149">
    <property type="term" value="F:SNARE binding"/>
    <property type="evidence" value="ECO:0007669"/>
    <property type="project" value="TreeGrafter"/>
</dbReference>
<dbReference type="GO" id="GO:0031201">
    <property type="term" value="C:SNARE complex"/>
    <property type="evidence" value="ECO:0007669"/>
    <property type="project" value="TreeGrafter"/>
</dbReference>
<dbReference type="PANTHER" id="PTHR19957:SF38">
    <property type="entry name" value="LD27581P"/>
    <property type="match status" value="1"/>
</dbReference>
<feature type="transmembrane region" description="Helical" evidence="3">
    <location>
        <begin position="254"/>
        <end position="271"/>
    </location>
</feature>
<keyword evidence="7" id="KW-1185">Reference proteome</keyword>
<dbReference type="InterPro" id="IPR044861">
    <property type="entry name" value="IPNS-like_FE2OG_OXY"/>
</dbReference>
<dbReference type="GO" id="GO:0006896">
    <property type="term" value="P:Golgi to vacuole transport"/>
    <property type="evidence" value="ECO:0007669"/>
    <property type="project" value="TreeGrafter"/>
</dbReference>
<keyword evidence="3" id="KW-1133">Transmembrane helix</keyword>
<evidence type="ECO:0008006" key="8">
    <source>
        <dbReference type="Google" id="ProtNLM"/>
    </source>
</evidence>
<evidence type="ECO:0000313" key="6">
    <source>
        <dbReference type="EMBL" id="KAF5377708.1"/>
    </source>
</evidence>
<protein>
    <recommendedName>
        <fullName evidence="8">t-SNARE coiled-coil homology domain-containing protein</fullName>
    </recommendedName>
</protein>
<dbReference type="InterPro" id="IPR000727">
    <property type="entry name" value="T_SNARE_dom"/>
</dbReference>
<feature type="domain" description="Fe2OG dioxygenase" evidence="5">
    <location>
        <begin position="583"/>
        <end position="686"/>
    </location>
</feature>
<dbReference type="InterPro" id="IPR027443">
    <property type="entry name" value="IPNS-like_sf"/>
</dbReference>
<dbReference type="SUPFAM" id="SSF47661">
    <property type="entry name" value="t-snare proteins"/>
    <property type="match status" value="1"/>
</dbReference>
<dbReference type="AlphaFoldDB" id="A0A8H5M1S2"/>
<dbReference type="PROSITE" id="PS50192">
    <property type="entry name" value="T_SNARE"/>
    <property type="match status" value="1"/>
</dbReference>
<comment type="caution">
    <text evidence="6">The sequence shown here is derived from an EMBL/GenBank/DDBJ whole genome shotgun (WGS) entry which is preliminary data.</text>
</comment>
<dbReference type="InterPro" id="IPR026992">
    <property type="entry name" value="DIOX_N"/>
</dbReference>
<evidence type="ECO:0000256" key="1">
    <source>
        <dbReference type="ARBA" id="ARBA00009063"/>
    </source>
</evidence>
<dbReference type="Proteomes" id="UP000518752">
    <property type="component" value="Unassembled WGS sequence"/>
</dbReference>
<feature type="compositionally biased region" description="Low complexity" evidence="2">
    <location>
        <begin position="12"/>
        <end position="23"/>
    </location>
</feature>
<feature type="region of interest" description="Disordered" evidence="2">
    <location>
        <begin position="1"/>
        <end position="28"/>
    </location>
</feature>
<dbReference type="InterPro" id="IPR005123">
    <property type="entry name" value="Oxoglu/Fe-dep_dioxygenase_dom"/>
</dbReference>
<feature type="domain" description="T-SNARE coiled-coil homology" evidence="4">
    <location>
        <begin position="181"/>
        <end position="243"/>
    </location>
</feature>
<keyword evidence="3" id="KW-0472">Membrane</keyword>